<sequence>MLPNIYKYLLVLVVVLVGQVQSTIILSDEYLYANYFKVEYGDKIKRYSSKILNTEVVWNSLTMSSNREGFFFDPSKYETLTFYVKSPVANPYLEIQFTKNQQITGRRIALVSKADPGHSAAKLKELVPNEWHKVTMDIPNDSQYNSIHFMGVGKESESIPVNIDRFSLSEKLEKFELSQRVYRIKAAFADPELGGDNGGHSFYTAEKGQWIFGSYNSWYSAGDSGRFEMLRNGDVVVSGGIVPSNDPSSCHTWYIHILFTPVAPPSHVKEELSPDAYVPNGPIDPNSWRFYKPVQPYAYMIGTGCNHVDKIEFTGIKHDMPAYLGYGANGKNGNFGMSVWMTYKDSLGVSHGDSVIDMNIDILSE</sequence>
<protein>
    <submittedName>
        <fullName evidence="2">Uncharacterized protein</fullName>
    </submittedName>
</protein>
<dbReference type="FunCoup" id="A0A151ZFQ4">
    <property type="interactions" value="425"/>
</dbReference>
<gene>
    <name evidence="2" type="ORF">DLAC_05380</name>
</gene>
<organism evidence="2 3">
    <name type="scientific">Tieghemostelium lacteum</name>
    <name type="common">Slime mold</name>
    <name type="synonym">Dictyostelium lacteum</name>
    <dbReference type="NCBI Taxonomy" id="361077"/>
    <lineage>
        <taxon>Eukaryota</taxon>
        <taxon>Amoebozoa</taxon>
        <taxon>Evosea</taxon>
        <taxon>Eumycetozoa</taxon>
        <taxon>Dictyostelia</taxon>
        <taxon>Dictyosteliales</taxon>
        <taxon>Raperosteliaceae</taxon>
        <taxon>Tieghemostelium</taxon>
    </lineage>
</organism>
<feature type="signal peptide" evidence="1">
    <location>
        <begin position="1"/>
        <end position="22"/>
    </location>
</feature>
<accession>A0A151ZFQ4</accession>
<feature type="chain" id="PRO_5007593250" evidence="1">
    <location>
        <begin position="23"/>
        <end position="365"/>
    </location>
</feature>
<dbReference type="EMBL" id="LODT01000028">
    <property type="protein sequence ID" value="KYQ92798.1"/>
    <property type="molecule type" value="Genomic_DNA"/>
</dbReference>
<proteinExistence type="predicted"/>
<dbReference type="AlphaFoldDB" id="A0A151ZFQ4"/>
<dbReference type="InParanoid" id="A0A151ZFQ4"/>
<comment type="caution">
    <text evidence="2">The sequence shown here is derived from an EMBL/GenBank/DDBJ whole genome shotgun (WGS) entry which is preliminary data.</text>
</comment>
<keyword evidence="3" id="KW-1185">Reference proteome</keyword>
<evidence type="ECO:0000256" key="1">
    <source>
        <dbReference type="SAM" id="SignalP"/>
    </source>
</evidence>
<dbReference type="OMA" id="SVWMTYK"/>
<dbReference type="Proteomes" id="UP000076078">
    <property type="component" value="Unassembled WGS sequence"/>
</dbReference>
<dbReference type="OrthoDB" id="19879at2759"/>
<keyword evidence="1" id="KW-0732">Signal</keyword>
<reference evidence="2 3" key="1">
    <citation type="submission" date="2015-12" db="EMBL/GenBank/DDBJ databases">
        <title>Dictyostelia acquired genes for synthesis and detection of signals that induce cell-type specialization by lateral gene transfer from prokaryotes.</title>
        <authorList>
            <person name="Gloeckner G."/>
            <person name="Schaap P."/>
        </authorList>
    </citation>
    <scope>NUCLEOTIDE SEQUENCE [LARGE SCALE GENOMIC DNA]</scope>
    <source>
        <strain evidence="2 3">TK</strain>
    </source>
</reference>
<evidence type="ECO:0000313" key="2">
    <source>
        <dbReference type="EMBL" id="KYQ92798.1"/>
    </source>
</evidence>
<name>A0A151ZFQ4_TIELA</name>
<evidence type="ECO:0000313" key="3">
    <source>
        <dbReference type="Proteomes" id="UP000076078"/>
    </source>
</evidence>